<evidence type="ECO:0000313" key="8">
    <source>
        <dbReference type="Proteomes" id="UP000324091"/>
    </source>
</evidence>
<keyword evidence="3 5" id="KW-1133">Transmembrane helix</keyword>
<dbReference type="InterPro" id="IPR020846">
    <property type="entry name" value="MFS_dom"/>
</dbReference>
<feature type="transmembrane region" description="Helical" evidence="5">
    <location>
        <begin position="354"/>
        <end position="371"/>
    </location>
</feature>
<dbReference type="PANTHER" id="PTHR24064">
    <property type="entry name" value="SOLUTE CARRIER FAMILY 22 MEMBER"/>
    <property type="match status" value="1"/>
</dbReference>
<name>A0A5C6P7H0_9TELE</name>
<evidence type="ECO:0000256" key="1">
    <source>
        <dbReference type="ARBA" id="ARBA00004141"/>
    </source>
</evidence>
<dbReference type="SUPFAM" id="SSF103473">
    <property type="entry name" value="MFS general substrate transporter"/>
    <property type="match status" value="1"/>
</dbReference>
<organism evidence="7 8">
    <name type="scientific">Takifugu flavidus</name>
    <name type="common">sansaifugu</name>
    <dbReference type="NCBI Taxonomy" id="433684"/>
    <lineage>
        <taxon>Eukaryota</taxon>
        <taxon>Metazoa</taxon>
        <taxon>Chordata</taxon>
        <taxon>Craniata</taxon>
        <taxon>Vertebrata</taxon>
        <taxon>Euteleostomi</taxon>
        <taxon>Actinopterygii</taxon>
        <taxon>Neopterygii</taxon>
        <taxon>Teleostei</taxon>
        <taxon>Neoteleostei</taxon>
        <taxon>Acanthomorphata</taxon>
        <taxon>Eupercaria</taxon>
        <taxon>Tetraodontiformes</taxon>
        <taxon>Tetradontoidea</taxon>
        <taxon>Tetraodontidae</taxon>
        <taxon>Takifugu</taxon>
    </lineage>
</organism>
<accession>A0A5C6P7H0</accession>
<comment type="caution">
    <text evidence="7">The sequence shown here is derived from an EMBL/GenBank/DDBJ whole genome shotgun (WGS) entry which is preliminary data.</text>
</comment>
<dbReference type="Proteomes" id="UP000324091">
    <property type="component" value="Chromosome 14"/>
</dbReference>
<keyword evidence="4 5" id="KW-0472">Membrane</keyword>
<keyword evidence="8" id="KW-1185">Reference proteome</keyword>
<feature type="transmembrane region" description="Helical" evidence="5">
    <location>
        <begin position="32"/>
        <end position="53"/>
    </location>
</feature>
<feature type="transmembrane region" description="Helical" evidence="5">
    <location>
        <begin position="383"/>
        <end position="405"/>
    </location>
</feature>
<feature type="transmembrane region" description="Helical" evidence="5">
    <location>
        <begin position="500"/>
        <end position="520"/>
    </location>
</feature>
<protein>
    <submittedName>
        <fullName evidence="7">Solute carrier family 22 member 5 High-affinity sodium-dependent carnitine cotransporter</fullName>
    </submittedName>
</protein>
<dbReference type="Gene3D" id="1.20.1250.20">
    <property type="entry name" value="MFS general substrate transporter like domains"/>
    <property type="match status" value="1"/>
</dbReference>
<dbReference type="EMBL" id="RHFK02000006">
    <property type="protein sequence ID" value="TWW75116.1"/>
    <property type="molecule type" value="Genomic_DNA"/>
</dbReference>
<evidence type="ECO:0000256" key="5">
    <source>
        <dbReference type="SAM" id="Phobius"/>
    </source>
</evidence>
<reference evidence="7 8" key="1">
    <citation type="submission" date="2019-04" db="EMBL/GenBank/DDBJ databases">
        <title>Chromosome genome assembly for Takifugu flavidus.</title>
        <authorList>
            <person name="Xiao S."/>
        </authorList>
    </citation>
    <scope>NUCLEOTIDE SEQUENCE [LARGE SCALE GENOMIC DNA]</scope>
    <source>
        <strain evidence="7">HTHZ2018</strain>
        <tissue evidence="7">Muscle</tissue>
    </source>
</reference>
<dbReference type="GO" id="GO:0016020">
    <property type="term" value="C:membrane"/>
    <property type="evidence" value="ECO:0007669"/>
    <property type="project" value="UniProtKB-SubCell"/>
</dbReference>
<evidence type="ECO:0000256" key="4">
    <source>
        <dbReference type="ARBA" id="ARBA00023136"/>
    </source>
</evidence>
<feature type="transmembrane region" description="Helical" evidence="5">
    <location>
        <begin position="240"/>
        <end position="264"/>
    </location>
</feature>
<keyword evidence="2 5" id="KW-0812">Transmembrane</keyword>
<dbReference type="AlphaFoldDB" id="A0A5C6P7H0"/>
<dbReference type="InterPro" id="IPR005829">
    <property type="entry name" value="Sugar_transporter_CS"/>
</dbReference>
<dbReference type="InterPro" id="IPR036259">
    <property type="entry name" value="MFS_trans_sf"/>
</dbReference>
<evidence type="ECO:0000259" key="6">
    <source>
        <dbReference type="PROSITE" id="PS50850"/>
    </source>
</evidence>
<comment type="subcellular location">
    <subcellularLocation>
        <location evidence="1">Membrane</location>
        <topology evidence="1">Multi-pass membrane protein</topology>
    </subcellularLocation>
</comment>
<evidence type="ECO:0000256" key="2">
    <source>
        <dbReference type="ARBA" id="ARBA00022692"/>
    </source>
</evidence>
<feature type="transmembrane region" description="Helical" evidence="5">
    <location>
        <begin position="158"/>
        <end position="175"/>
    </location>
</feature>
<proteinExistence type="predicted"/>
<evidence type="ECO:0000256" key="3">
    <source>
        <dbReference type="ARBA" id="ARBA00022989"/>
    </source>
</evidence>
<dbReference type="PROSITE" id="PS00216">
    <property type="entry name" value="SUGAR_TRANSPORT_1"/>
    <property type="match status" value="1"/>
</dbReference>
<feature type="transmembrane region" description="Helical" evidence="5">
    <location>
        <begin position="412"/>
        <end position="431"/>
    </location>
</feature>
<feature type="transmembrane region" description="Helical" evidence="5">
    <location>
        <begin position="270"/>
        <end position="288"/>
    </location>
</feature>
<dbReference type="InterPro" id="IPR005828">
    <property type="entry name" value="MFS_sugar_transport-like"/>
</dbReference>
<dbReference type="PROSITE" id="PS50850">
    <property type="entry name" value="MFS"/>
    <property type="match status" value="1"/>
</dbReference>
<dbReference type="Pfam" id="PF00083">
    <property type="entry name" value="Sugar_tr"/>
    <property type="match status" value="1"/>
</dbReference>
<feature type="transmembrane region" description="Helical" evidence="5">
    <location>
        <begin position="206"/>
        <end position="228"/>
    </location>
</feature>
<dbReference type="GO" id="GO:0022857">
    <property type="term" value="F:transmembrane transporter activity"/>
    <property type="evidence" value="ECO:0007669"/>
    <property type="project" value="InterPro"/>
</dbReference>
<gene>
    <name evidence="7" type="ORF">D4764_14G0011190</name>
</gene>
<sequence length="552" mass="62393">MKEIPQIFGSWKMMNYESVVAFVGQWRCFQKLIFFLLCTSIVPNGLVSFNIVFVGDNPDHHCRIPEVNLTQEWLNATIPEEVVNGKLGRSKCSRYRLDVIRNLSDQGLVPGRDVNLTSLEQEGCLDGWTYSKETYQSTIVTEFDLVCSNQWKSPLTSTIYLLGLLVGALITGPLSDRFGRKPVFFAMMAVQAFSVLIQVLSVSWTMFSIFFCINGIARISSYISCFVLGTEILTGKVRVLFSSFGICLSFAIGYMLLPLFAYFLRDWKSLLFAIFPTNLMSLFFWWFVPESPRWLLSQGRVAEADAILRKVARMNNVEAPEIIFDETTLTKEKTTTRVQHNVFDLVKTRHIRKITLIICLVWFTLRFGYYGLTLNTSQLHANPYISCFMSAAIEIPAYVFAWLALQYCRRRPVTILVFFTGSLALFLIQLVPEHLSGLAVALELMGKFTFTAGVCLLYVYGAEIYPTVLRTTATGTCGILSRVGSSVAPFLFSIGDSFEYLPYILLGTLTLATGVASFFLPETFGKQLPQSIEEMPKARRHETCLKKKSGHF</sequence>
<evidence type="ECO:0000313" key="7">
    <source>
        <dbReference type="EMBL" id="TWW75116.1"/>
    </source>
</evidence>
<feature type="domain" description="Major facilitator superfamily (MFS) profile" evidence="6">
    <location>
        <begin position="99"/>
        <end position="525"/>
    </location>
</feature>